<dbReference type="PANTHER" id="PTHR30083">
    <property type="entry name" value="TRANSCRIPTIONAL REGULATOR-RELATED"/>
    <property type="match status" value="1"/>
</dbReference>
<dbReference type="SUPFAM" id="SSF52402">
    <property type="entry name" value="Adenine nucleotide alpha hydrolases-like"/>
    <property type="match status" value="1"/>
</dbReference>
<dbReference type="Proteomes" id="UP001580346">
    <property type="component" value="Unassembled WGS sequence"/>
</dbReference>
<evidence type="ECO:0000313" key="3">
    <source>
        <dbReference type="Proteomes" id="UP001580346"/>
    </source>
</evidence>
<dbReference type="PANTHER" id="PTHR30083:SF0">
    <property type="entry name" value="3'-PHOSPHOADENOSINE 5'-PHOSPHOSULFATE SULFOTRANSFERASE (PAPS REDUCTASE)_FAD SYNTHETASE"/>
    <property type="match status" value="1"/>
</dbReference>
<sequence>MYRDIHVYDALQERLAFIFEEFDNIYMSFSGGKDSGLLLNAVMDYKHRHGIDKRIGLFHQDFEAQYQLTTEYVQRTFDTYAADMDAYWVCLPIACKTPLSNYEIYWHPWDPDKQDIWVREMPKGSYVINLDNNPFDFYTRNMDQEDLYRQFGRWYHQQCGGGKTIGLVGLRADESLHRYSAIVNKRDGYDGRKWITKQFSGVWSASPIYDWTVRDIWAGNGKHGYDYNRLYDLYYKAGLSLEDMRVASPFNEWAKTSLNIYRVIEPQTWAKLVGRVQGANFTAIYGGTKAMAYREITLPPGHTWKSYTEFLLSTLPPEIRDNYLAKFKTSLEFWAKTGGGFAEEVIKEIEECGYRIRRNGVSNYTKDQKTRIVFDGEAPDHTDDVKGTIDIPSWKRMCICILKNDHMCRHMGFGPNKEQKQKIELLRQKYKNI</sequence>
<protein>
    <submittedName>
        <fullName evidence="2">DUF3440 domain-containing protein</fullName>
    </submittedName>
</protein>
<dbReference type="InterPro" id="IPR014729">
    <property type="entry name" value="Rossmann-like_a/b/a_fold"/>
</dbReference>
<dbReference type="Gene3D" id="3.40.50.620">
    <property type="entry name" value="HUPs"/>
    <property type="match status" value="1"/>
</dbReference>
<dbReference type="InterPro" id="IPR021845">
    <property type="entry name" value="DUF3440"/>
</dbReference>
<dbReference type="InterPro" id="IPR002500">
    <property type="entry name" value="PAPS_reduct_dom"/>
</dbReference>
<dbReference type="EMBL" id="JBHHMI010000029">
    <property type="protein sequence ID" value="MFB5269322.1"/>
    <property type="molecule type" value="Genomic_DNA"/>
</dbReference>
<accession>A0ABV5AZC1</accession>
<dbReference type="Pfam" id="PF01507">
    <property type="entry name" value="PAPS_reduct"/>
    <property type="match status" value="1"/>
</dbReference>
<proteinExistence type="predicted"/>
<dbReference type="RefSeq" id="WP_375357628.1">
    <property type="nucleotide sequence ID" value="NZ_JBHHMI010000029.1"/>
</dbReference>
<reference evidence="2 3" key="1">
    <citation type="submission" date="2024-09" db="EMBL/GenBank/DDBJ databases">
        <title>Paenibacillus zeirhizospherea sp. nov., isolated from surface of the maize (Zea mays) roots in a horticulture field, Hungary.</title>
        <authorList>
            <person name="Marton D."/>
            <person name="Farkas M."/>
            <person name="Bedics A."/>
            <person name="Toth E."/>
            <person name="Tancsics A."/>
            <person name="Boka K."/>
            <person name="Maroti G."/>
            <person name="Kriszt B."/>
            <person name="Cserhati M."/>
        </authorList>
    </citation>
    <scope>NUCLEOTIDE SEQUENCE [LARGE SCALE GENOMIC DNA]</scope>
    <source>
        <strain evidence="2 3">KCTC 33519</strain>
    </source>
</reference>
<evidence type="ECO:0000259" key="1">
    <source>
        <dbReference type="Pfam" id="PF01507"/>
    </source>
</evidence>
<comment type="caution">
    <text evidence="2">The sequence shown here is derived from an EMBL/GenBank/DDBJ whole genome shotgun (WGS) entry which is preliminary data.</text>
</comment>
<evidence type="ECO:0000313" key="2">
    <source>
        <dbReference type="EMBL" id="MFB5269322.1"/>
    </source>
</evidence>
<organism evidence="2 3">
    <name type="scientific">Paenibacillus enshidis</name>
    <dbReference type="NCBI Taxonomy" id="1458439"/>
    <lineage>
        <taxon>Bacteria</taxon>
        <taxon>Bacillati</taxon>
        <taxon>Bacillota</taxon>
        <taxon>Bacilli</taxon>
        <taxon>Bacillales</taxon>
        <taxon>Paenibacillaceae</taxon>
        <taxon>Paenibacillus</taxon>
    </lineage>
</organism>
<keyword evidence="3" id="KW-1185">Reference proteome</keyword>
<gene>
    <name evidence="2" type="ORF">ACE41H_21405</name>
</gene>
<name>A0ABV5AZC1_9BACL</name>
<dbReference type="Pfam" id="PF11922">
    <property type="entry name" value="DUF3440"/>
    <property type="match status" value="1"/>
</dbReference>
<feature type="domain" description="Phosphoadenosine phosphosulphate reductase" evidence="1">
    <location>
        <begin position="163"/>
        <end position="235"/>
    </location>
</feature>